<dbReference type="EMBL" id="WJQU01000003">
    <property type="protein sequence ID" value="KAJ6639624.1"/>
    <property type="molecule type" value="Genomic_DNA"/>
</dbReference>
<gene>
    <name evidence="1" type="ORF">Bhyg_12371</name>
</gene>
<keyword evidence="2" id="KW-1185">Reference proteome</keyword>
<evidence type="ECO:0000313" key="1">
    <source>
        <dbReference type="EMBL" id="KAJ6639624.1"/>
    </source>
</evidence>
<sequence length="162" mass="17351">MGGKDQCDREAAIFKACAHKWNRSQLLNSFGTSESGWIIRLRFGFGSVLRTKNCKGSVLGFGSKVKIRFCDSVLYVKNLEVLGFGSEARSNVRLRVRQVFAGTESDSSPDVTPLVDDVMVAGAAFDKVKSVPLPEPNADAEAQPCIGLAALLAQQLQAAATG</sequence>
<proteinExistence type="predicted"/>
<protein>
    <submittedName>
        <fullName evidence="1">Uncharacterized protein</fullName>
    </submittedName>
</protein>
<comment type="caution">
    <text evidence="1">The sequence shown here is derived from an EMBL/GenBank/DDBJ whole genome shotgun (WGS) entry which is preliminary data.</text>
</comment>
<evidence type="ECO:0000313" key="2">
    <source>
        <dbReference type="Proteomes" id="UP001151699"/>
    </source>
</evidence>
<reference evidence="1" key="1">
    <citation type="submission" date="2022-07" db="EMBL/GenBank/DDBJ databases">
        <authorList>
            <person name="Trinca V."/>
            <person name="Uliana J.V.C."/>
            <person name="Torres T.T."/>
            <person name="Ward R.J."/>
            <person name="Monesi N."/>
        </authorList>
    </citation>
    <scope>NUCLEOTIDE SEQUENCE</scope>
    <source>
        <strain evidence="1">HSMRA1968</strain>
        <tissue evidence="1">Whole embryos</tissue>
    </source>
</reference>
<name>A0A9Q0MYR5_9DIPT</name>
<dbReference type="AlphaFoldDB" id="A0A9Q0MYR5"/>
<organism evidence="1 2">
    <name type="scientific">Pseudolycoriella hygida</name>
    <dbReference type="NCBI Taxonomy" id="35572"/>
    <lineage>
        <taxon>Eukaryota</taxon>
        <taxon>Metazoa</taxon>
        <taxon>Ecdysozoa</taxon>
        <taxon>Arthropoda</taxon>
        <taxon>Hexapoda</taxon>
        <taxon>Insecta</taxon>
        <taxon>Pterygota</taxon>
        <taxon>Neoptera</taxon>
        <taxon>Endopterygota</taxon>
        <taxon>Diptera</taxon>
        <taxon>Nematocera</taxon>
        <taxon>Sciaroidea</taxon>
        <taxon>Sciaridae</taxon>
        <taxon>Pseudolycoriella</taxon>
    </lineage>
</organism>
<dbReference type="Proteomes" id="UP001151699">
    <property type="component" value="Chromosome X"/>
</dbReference>
<accession>A0A9Q0MYR5</accession>